<dbReference type="GeneID" id="25979950"/>
<sequence>MMDSDRNRRSQTAEAESRRRKLLTPVGKDGRQVLDKAALSEQTSDKAGQADQPDGCLARRLGESGSAELREQTLMIGGCVVLRAMGMD</sequence>
<keyword evidence="3" id="KW-1185">Reference proteome</keyword>
<dbReference type="HOGENOM" id="CLU_2469300_0_0_1"/>
<organism evidence="3">
    <name type="scientific">Grosmannia clavigera (strain kw1407 / UAMH 11150)</name>
    <name type="common">Blue stain fungus</name>
    <name type="synonym">Graphiocladiella clavigera</name>
    <dbReference type="NCBI Taxonomy" id="655863"/>
    <lineage>
        <taxon>Eukaryota</taxon>
        <taxon>Fungi</taxon>
        <taxon>Dikarya</taxon>
        <taxon>Ascomycota</taxon>
        <taxon>Pezizomycotina</taxon>
        <taxon>Sordariomycetes</taxon>
        <taxon>Sordariomycetidae</taxon>
        <taxon>Ophiostomatales</taxon>
        <taxon>Ophiostomataceae</taxon>
        <taxon>Leptographium</taxon>
    </lineage>
</organism>
<dbReference type="InParanoid" id="F0X6R6"/>
<evidence type="ECO:0000313" key="3">
    <source>
        <dbReference type="Proteomes" id="UP000007796"/>
    </source>
</evidence>
<accession>F0X6R6</accession>
<gene>
    <name evidence="2" type="ORF">CMQ_6509</name>
</gene>
<evidence type="ECO:0000313" key="2">
    <source>
        <dbReference type="EMBL" id="EFX06188.1"/>
    </source>
</evidence>
<reference evidence="2 3" key="1">
    <citation type="journal article" date="2011" name="Proc. Natl. Acad. Sci. U.S.A.">
        <title>Genome and transcriptome analyses of the mountain pine beetle-fungal symbiont Grosmannia clavigera, a lodgepole pine pathogen.</title>
        <authorList>
            <person name="DiGuistini S."/>
            <person name="Wang Y."/>
            <person name="Liao N.Y."/>
            <person name="Taylor G."/>
            <person name="Tanguay P."/>
            <person name="Feau N."/>
            <person name="Henrissat B."/>
            <person name="Chan S.K."/>
            <person name="Hesse-Orce U."/>
            <person name="Alamouti S.M."/>
            <person name="Tsui C.K.M."/>
            <person name="Docking R.T."/>
            <person name="Levasseur A."/>
            <person name="Haridas S."/>
            <person name="Robertson G."/>
            <person name="Birol I."/>
            <person name="Holt R.A."/>
            <person name="Marra M.A."/>
            <person name="Hamelin R.C."/>
            <person name="Hirst M."/>
            <person name="Jones S.J.M."/>
            <person name="Bohlmann J."/>
            <person name="Breuil C."/>
        </authorList>
    </citation>
    <scope>NUCLEOTIDE SEQUENCE [LARGE SCALE GENOMIC DNA]</scope>
    <source>
        <strain evidence="3">kw1407 / UAMH 11150</strain>
    </source>
</reference>
<name>F0X6R6_GROCL</name>
<dbReference type="AlphaFoldDB" id="F0X6R6"/>
<proteinExistence type="predicted"/>
<feature type="region of interest" description="Disordered" evidence="1">
    <location>
        <begin position="1"/>
        <end position="59"/>
    </location>
</feature>
<dbReference type="Proteomes" id="UP000007796">
    <property type="component" value="Unassembled WGS sequence"/>
</dbReference>
<protein>
    <submittedName>
        <fullName evidence="2">Uncharacterized protein</fullName>
    </submittedName>
</protein>
<dbReference type="EMBL" id="GL629729">
    <property type="protein sequence ID" value="EFX06188.1"/>
    <property type="molecule type" value="Genomic_DNA"/>
</dbReference>
<evidence type="ECO:0000256" key="1">
    <source>
        <dbReference type="SAM" id="MobiDB-lite"/>
    </source>
</evidence>
<dbReference type="RefSeq" id="XP_014175670.1">
    <property type="nucleotide sequence ID" value="XM_014320195.1"/>
</dbReference>